<gene>
    <name evidence="11" type="ORF">OT_ostta01g00420</name>
</gene>
<proteinExistence type="inferred from homology"/>
<evidence type="ECO:0000256" key="4">
    <source>
        <dbReference type="ARBA" id="ARBA00022692"/>
    </source>
</evidence>
<dbReference type="OrthoDB" id="14252at2759"/>
<dbReference type="InterPro" id="IPR023395">
    <property type="entry name" value="MCP_dom_sf"/>
</dbReference>
<accession>A0A090LX54</accession>
<evidence type="ECO:0000256" key="6">
    <source>
        <dbReference type="ARBA" id="ARBA00022989"/>
    </source>
</evidence>
<dbReference type="PANTHER" id="PTHR45624">
    <property type="entry name" value="MITOCHONDRIAL BASIC AMINO ACIDS TRANSPORTER-RELATED"/>
    <property type="match status" value="1"/>
</dbReference>
<keyword evidence="6" id="KW-1133">Transmembrane helix</keyword>
<evidence type="ECO:0000256" key="2">
    <source>
        <dbReference type="ARBA" id="ARBA00006375"/>
    </source>
</evidence>
<dbReference type="RefSeq" id="XP_003074102.2">
    <property type="nucleotide sequence ID" value="XM_003074056.2"/>
</dbReference>
<dbReference type="Gene3D" id="1.50.40.10">
    <property type="entry name" value="Mitochondrial carrier domain"/>
    <property type="match status" value="2"/>
</dbReference>
<dbReference type="KEGG" id="ota:OT_ostta01g00420"/>
<evidence type="ECO:0000256" key="1">
    <source>
        <dbReference type="ARBA" id="ARBA00004225"/>
    </source>
</evidence>
<evidence type="ECO:0000313" key="12">
    <source>
        <dbReference type="Proteomes" id="UP000009170"/>
    </source>
</evidence>
<keyword evidence="7" id="KW-0496">Mitochondrion</keyword>
<reference evidence="12" key="1">
    <citation type="journal article" date="2006" name="Proc. Natl. Acad. Sci. U.S.A.">
        <title>Genome analysis of the smallest free-living eukaryote Ostreococcus tauri unveils many unique features.</title>
        <authorList>
            <person name="Derelle E."/>
            <person name="Ferraz C."/>
            <person name="Rombauts S."/>
            <person name="Rouze P."/>
            <person name="Worden A.Z."/>
            <person name="Robbens S."/>
            <person name="Partensky F."/>
            <person name="Degroeve S."/>
            <person name="Echeynie S."/>
            <person name="Cooke R."/>
            <person name="Saeys Y."/>
            <person name="Wuyts J."/>
            <person name="Jabbari K."/>
            <person name="Bowler C."/>
            <person name="Panaud O."/>
            <person name="Piegu B."/>
            <person name="Ball S.G."/>
            <person name="Ral J.-P."/>
            <person name="Bouget F.-Y."/>
            <person name="Piganeau G."/>
            <person name="De Baets B."/>
            <person name="Picard A."/>
            <person name="Delseny M."/>
            <person name="Demaille J."/>
            <person name="Van de Peer Y."/>
            <person name="Moreau H."/>
        </authorList>
    </citation>
    <scope>NUCLEOTIDE SEQUENCE [LARGE SCALE GENOMIC DNA]</scope>
    <source>
        <strain evidence="12">OTTH 0595 / CCAP 157/2 / RCC745</strain>
    </source>
</reference>
<sequence>MGSSVERCARDDALAGVAAGVACALVGHPFDTVKVFAQGVESRARASTVAATRAIYAARGFRGFYAGVSAPLIGNSLETGMNYAVFHETRRRALDAAARRRDGGATTLNDRLCASALGGGFAGAVLCAFITPFELVKCRAQMGGGGGRAWRVARETYAARGAFGLFRGFSHTLAREIPSGAIYFSSYELLQSFVPRNGASSSTVDVTEAAFEERDAAGLALEAVAAVGCGGLSGVITWLAVLPLDNAKTIFQCERPGGAHDLSPLALLGRLVRERGVSGVYRGAVPIVARAFPANAAQWLAFEFVSRSLHHRRVASSP</sequence>
<keyword evidence="3 10" id="KW-0813">Transport</keyword>
<evidence type="ECO:0000256" key="10">
    <source>
        <dbReference type="RuleBase" id="RU000488"/>
    </source>
</evidence>
<dbReference type="Pfam" id="PF00153">
    <property type="entry name" value="Mito_carr"/>
    <property type="match status" value="3"/>
</dbReference>
<reference evidence="11 12" key="2">
    <citation type="journal article" date="2014" name="BMC Genomics">
        <title>An improved genome of the model marine alga Ostreococcus tauri unfolds by assessing Illumina de novo assemblies.</title>
        <authorList>
            <person name="Blanc-Mathieu R."/>
            <person name="Verhelst B."/>
            <person name="Derelle E."/>
            <person name="Rombauts S."/>
            <person name="Bouget F.Y."/>
            <person name="Carre I."/>
            <person name="Chateau A."/>
            <person name="Eyre-Walker A."/>
            <person name="Grimsley N."/>
            <person name="Moreau H."/>
            <person name="Piegu B."/>
            <person name="Rivals E."/>
            <person name="Schackwitz W."/>
            <person name="Van de Peer Y."/>
            <person name="Piganeau G."/>
        </authorList>
    </citation>
    <scope>NUCLEOTIDE SEQUENCE [LARGE SCALE GENOMIC DNA]</scope>
    <source>
        <strain evidence="12">OTTH 0595 / CCAP 157/2 / RCC745</strain>
    </source>
</reference>
<dbReference type="InterPro" id="IPR018108">
    <property type="entry name" value="MCP_transmembrane"/>
</dbReference>
<organism evidence="11 12">
    <name type="scientific">Ostreococcus tauri</name>
    <name type="common">Marine green alga</name>
    <dbReference type="NCBI Taxonomy" id="70448"/>
    <lineage>
        <taxon>Eukaryota</taxon>
        <taxon>Viridiplantae</taxon>
        <taxon>Chlorophyta</taxon>
        <taxon>Mamiellophyceae</taxon>
        <taxon>Mamiellales</taxon>
        <taxon>Bathycoccaceae</taxon>
        <taxon>Ostreococcus</taxon>
    </lineage>
</organism>
<dbReference type="PANTHER" id="PTHR45624:SF12">
    <property type="entry name" value="MITOCHONDRIAL ORNITHINE TRANSPORTER 1"/>
    <property type="match status" value="1"/>
</dbReference>
<comment type="subcellular location">
    <subcellularLocation>
        <location evidence="1">Mitochondrion membrane</location>
        <topology evidence="1">Multi-pass membrane protein</topology>
    </subcellularLocation>
</comment>
<keyword evidence="8 9" id="KW-0472">Membrane</keyword>
<feature type="repeat" description="Solcar" evidence="9">
    <location>
        <begin position="110"/>
        <end position="193"/>
    </location>
</feature>
<comment type="caution">
    <text evidence="11">The sequence shown here is derived from an EMBL/GenBank/DDBJ whole genome shotgun (WGS) entry which is preliminary data.</text>
</comment>
<evidence type="ECO:0000256" key="9">
    <source>
        <dbReference type="PROSITE-ProRule" id="PRU00282"/>
    </source>
</evidence>
<dbReference type="InParanoid" id="A0A090LX54"/>
<name>A0A090LX54_OSTTA</name>
<feature type="repeat" description="Solcar" evidence="9">
    <location>
        <begin position="7"/>
        <end position="92"/>
    </location>
</feature>
<dbReference type="GO" id="GO:0031966">
    <property type="term" value="C:mitochondrial membrane"/>
    <property type="evidence" value="ECO:0007669"/>
    <property type="project" value="UniProtKB-SubCell"/>
</dbReference>
<dbReference type="PROSITE" id="PS50920">
    <property type="entry name" value="SOLCAR"/>
    <property type="match status" value="3"/>
</dbReference>
<keyword evidence="4 9" id="KW-0812">Transmembrane</keyword>
<evidence type="ECO:0000256" key="8">
    <source>
        <dbReference type="ARBA" id="ARBA00023136"/>
    </source>
</evidence>
<dbReference type="EMBL" id="CAID01000001">
    <property type="protein sequence ID" value="CEF96490.1"/>
    <property type="molecule type" value="Genomic_DNA"/>
</dbReference>
<dbReference type="GO" id="GO:0000064">
    <property type="term" value="F:L-ornithine transmembrane transporter activity"/>
    <property type="evidence" value="ECO:0007669"/>
    <property type="project" value="TreeGrafter"/>
</dbReference>
<keyword evidence="12" id="KW-1185">Reference proteome</keyword>
<dbReference type="Proteomes" id="UP000009170">
    <property type="component" value="Unassembled WGS sequence"/>
</dbReference>
<feature type="repeat" description="Solcar" evidence="9">
    <location>
        <begin position="221"/>
        <end position="308"/>
    </location>
</feature>
<evidence type="ECO:0000313" key="11">
    <source>
        <dbReference type="EMBL" id="CEF96490.1"/>
    </source>
</evidence>
<dbReference type="PROSITE" id="PS51257">
    <property type="entry name" value="PROKAR_LIPOPROTEIN"/>
    <property type="match status" value="1"/>
</dbReference>
<dbReference type="AlphaFoldDB" id="A0A090LX54"/>
<protein>
    <submittedName>
        <fullName evidence="11">Mitochondrial substrate/solute carrier</fullName>
    </submittedName>
</protein>
<dbReference type="SUPFAM" id="SSF103506">
    <property type="entry name" value="Mitochondrial carrier"/>
    <property type="match status" value="1"/>
</dbReference>
<evidence type="ECO:0000256" key="3">
    <source>
        <dbReference type="ARBA" id="ARBA00022448"/>
    </source>
</evidence>
<keyword evidence="5" id="KW-0677">Repeat</keyword>
<evidence type="ECO:0000256" key="5">
    <source>
        <dbReference type="ARBA" id="ARBA00022737"/>
    </source>
</evidence>
<evidence type="ECO:0000256" key="7">
    <source>
        <dbReference type="ARBA" id="ARBA00023128"/>
    </source>
</evidence>
<dbReference type="GeneID" id="9832473"/>
<dbReference type="InterPro" id="IPR050567">
    <property type="entry name" value="Mitochondrial_Carrier"/>
</dbReference>
<comment type="similarity">
    <text evidence="2 10">Belongs to the mitochondrial carrier (TC 2.A.29) family.</text>
</comment>
<dbReference type="GO" id="GO:1990575">
    <property type="term" value="P:mitochondrial L-ornithine transmembrane transport"/>
    <property type="evidence" value="ECO:0007669"/>
    <property type="project" value="TreeGrafter"/>
</dbReference>